<reference evidence="2 4" key="2">
    <citation type="submission" date="2020-02" db="EMBL/GenBank/DDBJ databases">
        <title>Genome sequence of Parvularcula flava strain NH6-79.</title>
        <authorList>
            <person name="Abdul Karim M.H."/>
            <person name="Lam M.Q."/>
            <person name="Chen S.J."/>
            <person name="Yahya A."/>
            <person name="Shahir S."/>
            <person name="Shamsir M.S."/>
            <person name="Chong C.S."/>
        </authorList>
    </citation>
    <scope>NUCLEOTIDE SEQUENCE [LARGE SCALE GENOMIC DNA]</scope>
    <source>
        <strain evidence="2 4">NH6-79</strain>
    </source>
</reference>
<keyword evidence="4" id="KW-1185">Reference proteome</keyword>
<name>A0A8J3ERP3_9PROT</name>
<comment type="caution">
    <text evidence="1">The sequence shown here is derived from an EMBL/GenBank/DDBJ whole genome shotgun (WGS) entry which is preliminary data.</text>
</comment>
<dbReference type="EMBL" id="VCJR02000002">
    <property type="protein sequence ID" value="NHK28838.1"/>
    <property type="molecule type" value="Genomic_DNA"/>
</dbReference>
<evidence type="ECO:0000313" key="2">
    <source>
        <dbReference type="EMBL" id="NHK28838.1"/>
    </source>
</evidence>
<dbReference type="Proteomes" id="UP000621856">
    <property type="component" value="Unassembled WGS sequence"/>
</dbReference>
<dbReference type="Proteomes" id="UP000818603">
    <property type="component" value="Unassembled WGS sequence"/>
</dbReference>
<evidence type="ECO:0000313" key="4">
    <source>
        <dbReference type="Proteomes" id="UP000818603"/>
    </source>
</evidence>
<gene>
    <name evidence="2" type="ORF">FF098_013030</name>
    <name evidence="1" type="ORF">GCM10011355_26170</name>
</gene>
<proteinExistence type="predicted"/>
<reference evidence="1" key="3">
    <citation type="submission" date="2020-09" db="EMBL/GenBank/DDBJ databases">
        <authorList>
            <person name="Sun Q."/>
            <person name="Zhou Y."/>
        </authorList>
    </citation>
    <scope>NUCLEOTIDE SEQUENCE</scope>
    <source>
        <strain evidence="1">CGMCC 1.14984</strain>
    </source>
</reference>
<evidence type="ECO:0000313" key="1">
    <source>
        <dbReference type="EMBL" id="GGH99669.1"/>
    </source>
</evidence>
<evidence type="ECO:0000313" key="3">
    <source>
        <dbReference type="Proteomes" id="UP000621856"/>
    </source>
</evidence>
<dbReference type="AlphaFoldDB" id="A0A8J3ERP3"/>
<organism evidence="1 3">
    <name type="scientific">Aquisalinus luteolus</name>
    <dbReference type="NCBI Taxonomy" id="1566827"/>
    <lineage>
        <taxon>Bacteria</taxon>
        <taxon>Pseudomonadati</taxon>
        <taxon>Pseudomonadota</taxon>
        <taxon>Alphaproteobacteria</taxon>
        <taxon>Parvularculales</taxon>
        <taxon>Parvularculaceae</taxon>
        <taxon>Aquisalinus</taxon>
    </lineage>
</organism>
<dbReference type="EMBL" id="BMGZ01000002">
    <property type="protein sequence ID" value="GGH99669.1"/>
    <property type="molecule type" value="Genomic_DNA"/>
</dbReference>
<sequence length="129" mass="13317">MKSRALWYAGGIATGAVMTGLLLLPAFAQNARPSSAAAQEIDRLVQRIEALEAREAASLPGITASSNGNLVTVNAPDMLTLKSGKASIILRKSGDITIDGGALTIKTSGRINVNGGSDTVLKGNQIRDN</sequence>
<accession>A0A8J3ERP3</accession>
<dbReference type="RefSeq" id="WP_155141162.1">
    <property type="nucleotide sequence ID" value="NZ_BMGZ01000002.1"/>
</dbReference>
<protein>
    <submittedName>
        <fullName evidence="1">Uncharacterized protein</fullName>
    </submittedName>
</protein>
<reference evidence="1" key="1">
    <citation type="journal article" date="2014" name="Int. J. Syst. Evol. Microbiol.">
        <title>Complete genome sequence of Corynebacterium casei LMG S-19264T (=DSM 44701T), isolated from a smear-ripened cheese.</title>
        <authorList>
            <consortium name="US DOE Joint Genome Institute (JGI-PGF)"/>
            <person name="Walter F."/>
            <person name="Albersmeier A."/>
            <person name="Kalinowski J."/>
            <person name="Ruckert C."/>
        </authorList>
    </citation>
    <scope>NUCLEOTIDE SEQUENCE</scope>
    <source>
        <strain evidence="1">CGMCC 1.14984</strain>
    </source>
</reference>